<reference evidence="2" key="5">
    <citation type="journal article" date="2021" name="G3 (Bethesda)">
        <title>Aegilops tauschii genome assembly Aet v5.0 features greater sequence contiguity and improved annotation.</title>
        <authorList>
            <person name="Wang L."/>
            <person name="Zhu T."/>
            <person name="Rodriguez J.C."/>
            <person name="Deal K.R."/>
            <person name="Dubcovsky J."/>
            <person name="McGuire P.E."/>
            <person name="Lux T."/>
            <person name="Spannagl M."/>
            <person name="Mayer K.F.X."/>
            <person name="Baldrich P."/>
            <person name="Meyers B.C."/>
            <person name="Huo N."/>
            <person name="Gu Y.Q."/>
            <person name="Zhou H."/>
            <person name="Devos K.M."/>
            <person name="Bennetzen J.L."/>
            <person name="Unver T."/>
            <person name="Budak H."/>
            <person name="Gulick P.J."/>
            <person name="Galiba G."/>
            <person name="Kalapos B."/>
            <person name="Nelson D.R."/>
            <person name="Li P."/>
            <person name="You F.M."/>
            <person name="Luo M.C."/>
            <person name="Dvorak J."/>
        </authorList>
    </citation>
    <scope>NUCLEOTIDE SEQUENCE [LARGE SCALE GENOMIC DNA]</scope>
    <source>
        <strain evidence="2">cv. AL8/78</strain>
    </source>
</reference>
<reference evidence="3" key="2">
    <citation type="journal article" date="2017" name="Nat. Plants">
        <title>The Aegilops tauschii genome reveals multiple impacts of transposons.</title>
        <authorList>
            <person name="Zhao G."/>
            <person name="Zou C."/>
            <person name="Li K."/>
            <person name="Wang K."/>
            <person name="Li T."/>
            <person name="Gao L."/>
            <person name="Zhang X."/>
            <person name="Wang H."/>
            <person name="Yang Z."/>
            <person name="Liu X."/>
            <person name="Jiang W."/>
            <person name="Mao L."/>
            <person name="Kong X."/>
            <person name="Jiao Y."/>
            <person name="Jia J."/>
        </authorList>
    </citation>
    <scope>NUCLEOTIDE SEQUENCE [LARGE SCALE GENOMIC DNA]</scope>
    <source>
        <strain evidence="3">cv. AL8/78</strain>
    </source>
</reference>
<name>A0A453FL06_AEGTS</name>
<proteinExistence type="predicted"/>
<dbReference type="Proteomes" id="UP000015105">
    <property type="component" value="Chromosome 3D"/>
</dbReference>
<protein>
    <submittedName>
        <fullName evidence="2">Uncharacterized protein</fullName>
    </submittedName>
</protein>
<feature type="region of interest" description="Disordered" evidence="1">
    <location>
        <begin position="1"/>
        <end position="27"/>
    </location>
</feature>
<dbReference type="EnsemblPlants" id="AET3Gv20709500.4">
    <property type="protein sequence ID" value="AET3Gv20709500.4"/>
    <property type="gene ID" value="AET3Gv20709500"/>
</dbReference>
<reference evidence="3" key="1">
    <citation type="journal article" date="2014" name="Science">
        <title>Ancient hybridizations among the ancestral genomes of bread wheat.</title>
        <authorList>
            <consortium name="International Wheat Genome Sequencing Consortium,"/>
            <person name="Marcussen T."/>
            <person name="Sandve S.R."/>
            <person name="Heier L."/>
            <person name="Spannagl M."/>
            <person name="Pfeifer M."/>
            <person name="Jakobsen K.S."/>
            <person name="Wulff B.B."/>
            <person name="Steuernagel B."/>
            <person name="Mayer K.F."/>
            <person name="Olsen O.A."/>
        </authorList>
    </citation>
    <scope>NUCLEOTIDE SEQUENCE [LARGE SCALE GENOMIC DNA]</scope>
    <source>
        <strain evidence="3">cv. AL8/78</strain>
    </source>
</reference>
<accession>A0A453FL06</accession>
<sequence length="81" mass="8579">GSSGRREIRSVPTKATRHNTSRPTHAPFALLHGASTTEPKTKPLAVATKTHPQPTAPADQSHGAHGGRQGRGRLRHARAPP</sequence>
<evidence type="ECO:0000313" key="2">
    <source>
        <dbReference type="EnsemblPlants" id="AET3Gv20709500.4"/>
    </source>
</evidence>
<evidence type="ECO:0000313" key="3">
    <source>
        <dbReference type="Proteomes" id="UP000015105"/>
    </source>
</evidence>
<keyword evidence="3" id="KW-1185">Reference proteome</keyword>
<feature type="region of interest" description="Disordered" evidence="1">
    <location>
        <begin position="47"/>
        <end position="81"/>
    </location>
</feature>
<dbReference type="AlphaFoldDB" id="A0A453FL06"/>
<feature type="compositionally biased region" description="Basic residues" evidence="1">
    <location>
        <begin position="68"/>
        <end position="81"/>
    </location>
</feature>
<reference evidence="2" key="3">
    <citation type="journal article" date="2017" name="Nature">
        <title>Genome sequence of the progenitor of the wheat D genome Aegilops tauschii.</title>
        <authorList>
            <person name="Luo M.C."/>
            <person name="Gu Y.Q."/>
            <person name="Puiu D."/>
            <person name="Wang H."/>
            <person name="Twardziok S.O."/>
            <person name="Deal K.R."/>
            <person name="Huo N."/>
            <person name="Zhu T."/>
            <person name="Wang L."/>
            <person name="Wang Y."/>
            <person name="McGuire P.E."/>
            <person name="Liu S."/>
            <person name="Long H."/>
            <person name="Ramasamy R.K."/>
            <person name="Rodriguez J.C."/>
            <person name="Van S.L."/>
            <person name="Yuan L."/>
            <person name="Wang Z."/>
            <person name="Xia Z."/>
            <person name="Xiao L."/>
            <person name="Anderson O.D."/>
            <person name="Ouyang S."/>
            <person name="Liang Y."/>
            <person name="Zimin A.V."/>
            <person name="Pertea G."/>
            <person name="Qi P."/>
            <person name="Bennetzen J.L."/>
            <person name="Dai X."/>
            <person name="Dawson M.W."/>
            <person name="Muller H.G."/>
            <person name="Kugler K."/>
            <person name="Rivarola-Duarte L."/>
            <person name="Spannagl M."/>
            <person name="Mayer K.F.X."/>
            <person name="Lu F.H."/>
            <person name="Bevan M.W."/>
            <person name="Leroy P."/>
            <person name="Li P."/>
            <person name="You F.M."/>
            <person name="Sun Q."/>
            <person name="Liu Z."/>
            <person name="Lyons E."/>
            <person name="Wicker T."/>
            <person name="Salzberg S.L."/>
            <person name="Devos K.M."/>
            <person name="Dvorak J."/>
        </authorList>
    </citation>
    <scope>NUCLEOTIDE SEQUENCE [LARGE SCALE GENOMIC DNA]</scope>
    <source>
        <strain evidence="2">cv. AL8/78</strain>
    </source>
</reference>
<organism evidence="2 3">
    <name type="scientific">Aegilops tauschii subsp. strangulata</name>
    <name type="common">Goatgrass</name>
    <dbReference type="NCBI Taxonomy" id="200361"/>
    <lineage>
        <taxon>Eukaryota</taxon>
        <taxon>Viridiplantae</taxon>
        <taxon>Streptophyta</taxon>
        <taxon>Embryophyta</taxon>
        <taxon>Tracheophyta</taxon>
        <taxon>Spermatophyta</taxon>
        <taxon>Magnoliopsida</taxon>
        <taxon>Liliopsida</taxon>
        <taxon>Poales</taxon>
        <taxon>Poaceae</taxon>
        <taxon>BOP clade</taxon>
        <taxon>Pooideae</taxon>
        <taxon>Triticodae</taxon>
        <taxon>Triticeae</taxon>
        <taxon>Triticinae</taxon>
        <taxon>Aegilops</taxon>
    </lineage>
</organism>
<dbReference type="Gramene" id="AET3Gv20709500.4">
    <property type="protein sequence ID" value="AET3Gv20709500.4"/>
    <property type="gene ID" value="AET3Gv20709500"/>
</dbReference>
<reference evidence="2" key="4">
    <citation type="submission" date="2019-03" db="UniProtKB">
        <authorList>
            <consortium name="EnsemblPlants"/>
        </authorList>
    </citation>
    <scope>IDENTIFICATION</scope>
</reference>
<evidence type="ECO:0000256" key="1">
    <source>
        <dbReference type="SAM" id="MobiDB-lite"/>
    </source>
</evidence>